<dbReference type="Proteomes" id="UP000000753">
    <property type="component" value="Chromosome"/>
</dbReference>
<gene>
    <name evidence="2" type="ordered locus">swp_4433</name>
</gene>
<dbReference type="KEGG" id="swp:swp_4433"/>
<reference evidence="2 3" key="1">
    <citation type="journal article" date="2008" name="PLoS ONE">
        <title>Environmental adaptation: genomic analysis of the piezotolerant and psychrotolerant deep-sea iron reducing bacterium Shewanella piezotolerans WP3.</title>
        <authorList>
            <person name="Wang F."/>
            <person name="Wang J."/>
            <person name="Jian H."/>
            <person name="Zhang B."/>
            <person name="Li S."/>
            <person name="Wang F."/>
            <person name="Zeng X."/>
            <person name="Gao L."/>
            <person name="Bartlett D.H."/>
            <person name="Yu J."/>
            <person name="Hu S."/>
            <person name="Xiao X."/>
        </authorList>
    </citation>
    <scope>NUCLEOTIDE SEQUENCE [LARGE SCALE GENOMIC DNA]</scope>
    <source>
        <strain evidence="3">WP3 / JCM 13877</strain>
    </source>
</reference>
<feature type="transmembrane region" description="Helical" evidence="1">
    <location>
        <begin position="56"/>
        <end position="89"/>
    </location>
</feature>
<feature type="transmembrane region" description="Helical" evidence="1">
    <location>
        <begin position="26"/>
        <end position="44"/>
    </location>
</feature>
<protein>
    <submittedName>
        <fullName evidence="2">Uncharacterized protein</fullName>
    </submittedName>
</protein>
<keyword evidence="1" id="KW-0812">Transmembrane</keyword>
<dbReference type="AlphaFoldDB" id="B8CTG6"/>
<organism evidence="2 3">
    <name type="scientific">Shewanella piezotolerans (strain WP3 / JCM 13877)</name>
    <dbReference type="NCBI Taxonomy" id="225849"/>
    <lineage>
        <taxon>Bacteria</taxon>
        <taxon>Pseudomonadati</taxon>
        <taxon>Pseudomonadota</taxon>
        <taxon>Gammaproteobacteria</taxon>
        <taxon>Alteromonadales</taxon>
        <taxon>Shewanellaceae</taxon>
        <taxon>Shewanella</taxon>
    </lineage>
</organism>
<dbReference type="EMBL" id="CP000472">
    <property type="protein sequence ID" value="ACJ31076.1"/>
    <property type="molecule type" value="Genomic_DNA"/>
</dbReference>
<keyword evidence="3" id="KW-1185">Reference proteome</keyword>
<proteinExistence type="predicted"/>
<evidence type="ECO:0000313" key="2">
    <source>
        <dbReference type="EMBL" id="ACJ31076.1"/>
    </source>
</evidence>
<dbReference type="STRING" id="225849.swp_4433"/>
<sequence length="100" mass="11410">MAIYCSYSVYDFFRIKVGAKMDSATIWEWVGYLASVVVAISLMMSNIKKLRWWNLIGAALFVAYGLAIDAIPVALVNFFIVLIDAYYLVKLYKPEPQNKD</sequence>
<dbReference type="HOGENOM" id="CLU_179405_0_0_6"/>
<keyword evidence="1" id="KW-0472">Membrane</keyword>
<keyword evidence="1" id="KW-1133">Transmembrane helix</keyword>
<name>B8CTG6_SHEPW</name>
<evidence type="ECO:0000256" key="1">
    <source>
        <dbReference type="SAM" id="Phobius"/>
    </source>
</evidence>
<accession>B8CTG6</accession>
<dbReference type="eggNOG" id="ENOG5032YVH">
    <property type="taxonomic scope" value="Bacteria"/>
</dbReference>
<evidence type="ECO:0000313" key="3">
    <source>
        <dbReference type="Proteomes" id="UP000000753"/>
    </source>
</evidence>